<evidence type="ECO:0000256" key="2">
    <source>
        <dbReference type="SAM" id="SignalP"/>
    </source>
</evidence>
<feature type="compositionally biased region" description="Basic and acidic residues" evidence="1">
    <location>
        <begin position="187"/>
        <end position="206"/>
    </location>
</feature>
<feature type="signal peptide" evidence="2">
    <location>
        <begin position="1"/>
        <end position="35"/>
    </location>
</feature>
<comment type="caution">
    <text evidence="3">The sequence shown here is derived from an EMBL/GenBank/DDBJ whole genome shotgun (WGS) entry which is preliminary data.</text>
</comment>
<feature type="compositionally biased region" description="Acidic residues" evidence="1">
    <location>
        <begin position="266"/>
        <end position="279"/>
    </location>
</feature>
<reference evidence="3" key="1">
    <citation type="submission" date="2023-10" db="EMBL/GenBank/DDBJ databases">
        <authorList>
            <person name="Chen Y."/>
            <person name="Shah S."/>
            <person name="Dougan E. K."/>
            <person name="Thang M."/>
            <person name="Chan C."/>
        </authorList>
    </citation>
    <scope>NUCLEOTIDE SEQUENCE [LARGE SCALE GENOMIC DNA]</scope>
</reference>
<organism evidence="3 4">
    <name type="scientific">Prorocentrum cordatum</name>
    <dbReference type="NCBI Taxonomy" id="2364126"/>
    <lineage>
        <taxon>Eukaryota</taxon>
        <taxon>Sar</taxon>
        <taxon>Alveolata</taxon>
        <taxon>Dinophyceae</taxon>
        <taxon>Prorocentrales</taxon>
        <taxon>Prorocentraceae</taxon>
        <taxon>Prorocentrum</taxon>
    </lineage>
</organism>
<evidence type="ECO:0000313" key="4">
    <source>
        <dbReference type="Proteomes" id="UP001189429"/>
    </source>
</evidence>
<dbReference type="EMBL" id="CAUYUJ010001033">
    <property type="protein sequence ID" value="CAK0793812.1"/>
    <property type="molecule type" value="Genomic_DNA"/>
</dbReference>
<proteinExistence type="predicted"/>
<dbReference type="Proteomes" id="UP001189429">
    <property type="component" value="Unassembled WGS sequence"/>
</dbReference>
<name>A0ABN9PL92_9DINO</name>
<sequence>MDLPAGGWWCSCGLARWGTPVIGVVLHTWADVGAAQFVAPLDSPLLSAPAQHPGCGQADGAAAGPTCVAEYAAGAAADKGSAQQDPEHEQAAERLVQAAADQQRDCSDHVGEKVHGVGSAPQPPCAGLFGTGVSSEQINMALSSEVTKVKDIDGAKIRSGRYAALSTVDDEDSHDADGCSSGGEGGMEVKGKAESRLGHRGSRDGGTEDDDAILNQAMAAAAAEWALHEAELDGKAAVGGDSIVGGTRQLPEGGVLLSHSARLDTQDSDGLEGEPDELEEQKLQQQHDLLRAKELELDQLTAEEQELQQQYDLLKAKKLEHDQRTEQPMNRGQGPEVKRGRAAARRRGPANDLRPGPRGGTGTGCGEASAAARAQR</sequence>
<keyword evidence="4" id="KW-1185">Reference proteome</keyword>
<accession>A0ABN9PL92</accession>
<feature type="region of interest" description="Disordered" evidence="1">
    <location>
        <begin position="262"/>
        <end position="282"/>
    </location>
</feature>
<feature type="region of interest" description="Disordered" evidence="1">
    <location>
        <begin position="166"/>
        <end position="210"/>
    </location>
</feature>
<evidence type="ECO:0000313" key="3">
    <source>
        <dbReference type="EMBL" id="CAK0793812.1"/>
    </source>
</evidence>
<gene>
    <name evidence="3" type="ORF">PCOR1329_LOCUS3974</name>
</gene>
<keyword evidence="2" id="KW-0732">Signal</keyword>
<feature type="chain" id="PRO_5046453273" evidence="2">
    <location>
        <begin position="36"/>
        <end position="376"/>
    </location>
</feature>
<protein>
    <submittedName>
        <fullName evidence="3">Uncharacterized protein</fullName>
    </submittedName>
</protein>
<feature type="region of interest" description="Disordered" evidence="1">
    <location>
        <begin position="318"/>
        <end position="376"/>
    </location>
</feature>
<evidence type="ECO:0000256" key="1">
    <source>
        <dbReference type="SAM" id="MobiDB-lite"/>
    </source>
</evidence>